<reference evidence="2" key="1">
    <citation type="submission" date="2022-08" db="EMBL/GenBank/DDBJ databases">
        <authorList>
            <person name="Tistechok S."/>
            <person name="Samborskyy M."/>
            <person name="Roman I."/>
        </authorList>
    </citation>
    <scope>NUCLEOTIDE SEQUENCE</scope>
    <source>
        <strain evidence="2">DSM 103496</strain>
    </source>
</reference>
<protein>
    <submittedName>
        <fullName evidence="2">Uncharacterized protein</fullName>
    </submittedName>
</protein>
<comment type="caution">
    <text evidence="2">The sequence shown here is derived from an EMBL/GenBank/DDBJ whole genome shotgun (WGS) entry which is preliminary data.</text>
</comment>
<accession>A0A9X2VIY2</accession>
<gene>
    <name evidence="2" type="ORF">NZH93_11105</name>
</gene>
<keyword evidence="3" id="KW-1185">Reference proteome</keyword>
<evidence type="ECO:0000313" key="2">
    <source>
        <dbReference type="EMBL" id="MCS7477401.1"/>
    </source>
</evidence>
<organism evidence="2 3">
    <name type="scientific">Umezawaea endophytica</name>
    <dbReference type="NCBI Taxonomy" id="1654476"/>
    <lineage>
        <taxon>Bacteria</taxon>
        <taxon>Bacillati</taxon>
        <taxon>Actinomycetota</taxon>
        <taxon>Actinomycetes</taxon>
        <taxon>Pseudonocardiales</taxon>
        <taxon>Pseudonocardiaceae</taxon>
        <taxon>Umezawaea</taxon>
    </lineage>
</organism>
<dbReference type="EMBL" id="JANYMP010000004">
    <property type="protein sequence ID" value="MCS7477401.1"/>
    <property type="molecule type" value="Genomic_DNA"/>
</dbReference>
<evidence type="ECO:0000256" key="1">
    <source>
        <dbReference type="SAM" id="MobiDB-lite"/>
    </source>
</evidence>
<feature type="region of interest" description="Disordered" evidence="1">
    <location>
        <begin position="1"/>
        <end position="31"/>
    </location>
</feature>
<dbReference type="AlphaFoldDB" id="A0A9X2VIY2"/>
<proteinExistence type="predicted"/>
<dbReference type="Proteomes" id="UP001141259">
    <property type="component" value="Unassembled WGS sequence"/>
</dbReference>
<name>A0A9X2VIY2_9PSEU</name>
<evidence type="ECO:0000313" key="3">
    <source>
        <dbReference type="Proteomes" id="UP001141259"/>
    </source>
</evidence>
<dbReference type="RefSeq" id="WP_259622906.1">
    <property type="nucleotide sequence ID" value="NZ_JANYMP010000004.1"/>
</dbReference>
<sequence>MPARTKSSSKDTNDLPVMHPYVVTKGGTDDQCPTTESLASLALLSRLPLA</sequence>